<dbReference type="InterPro" id="IPR036388">
    <property type="entry name" value="WH-like_DNA-bd_sf"/>
</dbReference>
<dbReference type="OrthoDB" id="9780326at2"/>
<dbReference type="Pfam" id="PF04545">
    <property type="entry name" value="Sigma70_r4"/>
    <property type="match status" value="1"/>
</dbReference>
<feature type="coiled-coil region" evidence="6">
    <location>
        <begin position="279"/>
        <end position="306"/>
    </location>
</feature>
<dbReference type="GO" id="GO:0003677">
    <property type="term" value="F:DNA binding"/>
    <property type="evidence" value="ECO:0007669"/>
    <property type="project" value="UniProtKB-KW"/>
</dbReference>
<dbReference type="RefSeq" id="WP_007414450.1">
    <property type="nucleotide sequence ID" value="NZ_ABOX02000009.1"/>
</dbReference>
<evidence type="ECO:0000256" key="3">
    <source>
        <dbReference type="ARBA" id="ARBA00023082"/>
    </source>
</evidence>
<proteinExistence type="inferred from homology"/>
<comment type="caution">
    <text evidence="9">The sequence shown here is derived from an EMBL/GenBank/DDBJ whole genome shotgun (WGS) entry which is preliminary data.</text>
</comment>
<dbReference type="PANTHER" id="PTHR43133">
    <property type="entry name" value="RNA POLYMERASE ECF-TYPE SIGMA FACTO"/>
    <property type="match status" value="1"/>
</dbReference>
<organism evidence="9 10">
    <name type="scientific">Pedosphaera parvula (strain Ellin514)</name>
    <dbReference type="NCBI Taxonomy" id="320771"/>
    <lineage>
        <taxon>Bacteria</taxon>
        <taxon>Pseudomonadati</taxon>
        <taxon>Verrucomicrobiota</taxon>
        <taxon>Pedosphaerae</taxon>
        <taxon>Pedosphaerales</taxon>
        <taxon>Pedosphaeraceae</taxon>
        <taxon>Pedosphaera</taxon>
    </lineage>
</organism>
<dbReference type="CDD" id="cd06171">
    <property type="entry name" value="Sigma70_r4"/>
    <property type="match status" value="1"/>
</dbReference>
<dbReference type="EMBL" id="ABOX02000009">
    <property type="protein sequence ID" value="EEF61558.1"/>
    <property type="molecule type" value="Genomic_DNA"/>
</dbReference>
<dbReference type="SUPFAM" id="SSF88659">
    <property type="entry name" value="Sigma3 and sigma4 domains of RNA polymerase sigma factors"/>
    <property type="match status" value="1"/>
</dbReference>
<evidence type="ECO:0000256" key="5">
    <source>
        <dbReference type="ARBA" id="ARBA00023163"/>
    </source>
</evidence>
<keyword evidence="3" id="KW-0731">Sigma factor</keyword>
<dbReference type="InterPro" id="IPR014284">
    <property type="entry name" value="RNA_pol_sigma-70_dom"/>
</dbReference>
<accession>B9XF60</accession>
<keyword evidence="2" id="KW-0805">Transcription regulation</keyword>
<keyword evidence="10" id="KW-1185">Reference proteome</keyword>
<keyword evidence="6" id="KW-0175">Coiled coil</keyword>
<dbReference type="GO" id="GO:0006352">
    <property type="term" value="P:DNA-templated transcription initiation"/>
    <property type="evidence" value="ECO:0007669"/>
    <property type="project" value="InterPro"/>
</dbReference>
<protein>
    <submittedName>
        <fullName evidence="9">RNA polymerase, sigma-24 subunit, ECF subfamily</fullName>
    </submittedName>
</protein>
<evidence type="ECO:0000259" key="8">
    <source>
        <dbReference type="Pfam" id="PF04545"/>
    </source>
</evidence>
<dbReference type="Proteomes" id="UP000003688">
    <property type="component" value="Unassembled WGS sequence"/>
</dbReference>
<dbReference type="NCBIfam" id="TIGR02937">
    <property type="entry name" value="sigma70-ECF"/>
    <property type="match status" value="1"/>
</dbReference>
<evidence type="ECO:0000256" key="1">
    <source>
        <dbReference type="ARBA" id="ARBA00010641"/>
    </source>
</evidence>
<dbReference type="GO" id="GO:0016987">
    <property type="term" value="F:sigma factor activity"/>
    <property type="evidence" value="ECO:0007669"/>
    <property type="project" value="UniProtKB-KW"/>
</dbReference>
<keyword evidence="5" id="KW-0804">Transcription</keyword>
<dbReference type="SUPFAM" id="SSF88946">
    <property type="entry name" value="Sigma2 domain of RNA polymerase sigma factors"/>
    <property type="match status" value="1"/>
</dbReference>
<evidence type="ECO:0000313" key="9">
    <source>
        <dbReference type="EMBL" id="EEF61558.1"/>
    </source>
</evidence>
<evidence type="ECO:0000259" key="7">
    <source>
        <dbReference type="Pfam" id="PF04542"/>
    </source>
</evidence>
<evidence type="ECO:0000313" key="10">
    <source>
        <dbReference type="Proteomes" id="UP000003688"/>
    </source>
</evidence>
<comment type="similarity">
    <text evidence="1">Belongs to the sigma-70 factor family. ECF subfamily.</text>
</comment>
<dbReference type="Pfam" id="PF04542">
    <property type="entry name" value="Sigma70_r2"/>
    <property type="match status" value="1"/>
</dbReference>
<evidence type="ECO:0000256" key="4">
    <source>
        <dbReference type="ARBA" id="ARBA00023125"/>
    </source>
</evidence>
<dbReference type="InterPro" id="IPR039425">
    <property type="entry name" value="RNA_pol_sigma-70-like"/>
</dbReference>
<gene>
    <name evidence="9" type="ORF">Cflav_PD4236</name>
</gene>
<sequence>MAEPMTDRDLLREYVKRGSETAFRSLVERHVDLVFATANRQLNDAAAAQEVTQNVFIALARKAARLQGDNTLTGWLHKTTLLESRQWWRGEYRRQRREQNAIELGTTMKDEESLLTSMTSVLDEGLMELREPERQALMLRYFEEQNHLEIGKALGTGDDAARKRIEKALEKLTQFFRRRGYAVPAVATTAAALKAAAQTAPSGLSIIITKGAITAGSVGSVTGLGLLIGTFMGLTKTQVVVVCALVAAGPVTYEWHASAKAGREQTLLREEILQINKQLSDRQGHLDETQRKLQAAESNLKRLGGAIAEQRASALAARAAAATNLYSWSDDSDYVRLPKSIAGSLTLSESVQIPRPRGGYRREQDYVLGEDGSLAAPLTESLGLTQNEDAEVQTLFQNFMLSYQQQVQAHTYVTNVAPAEFGIGDRQSLSQVTMSFATEGQALKERLRDSITATLGKERADVVWEQVSGTFEGRYNNFGGEDLIKTAVLETNGDFKGEFRYWEGHRGSQAGSPWLPSRVTYVKEEQLPEGIRPFLPKLKPAAAKL</sequence>
<feature type="domain" description="RNA polymerase sigma-70 region 4" evidence="8">
    <location>
        <begin position="126"/>
        <end position="172"/>
    </location>
</feature>
<dbReference type="Gene3D" id="1.10.10.10">
    <property type="entry name" value="Winged helix-like DNA-binding domain superfamily/Winged helix DNA-binding domain"/>
    <property type="match status" value="1"/>
</dbReference>
<dbReference type="PANTHER" id="PTHR43133:SF8">
    <property type="entry name" value="RNA POLYMERASE SIGMA FACTOR HI_1459-RELATED"/>
    <property type="match status" value="1"/>
</dbReference>
<feature type="domain" description="RNA polymerase sigma-70 region 2" evidence="7">
    <location>
        <begin position="26"/>
        <end position="93"/>
    </location>
</feature>
<dbReference type="InterPro" id="IPR007627">
    <property type="entry name" value="RNA_pol_sigma70_r2"/>
</dbReference>
<keyword evidence="4" id="KW-0238">DNA-binding</keyword>
<dbReference type="STRING" id="320771.Cflav_PD4236"/>
<evidence type="ECO:0000256" key="2">
    <source>
        <dbReference type="ARBA" id="ARBA00023015"/>
    </source>
</evidence>
<reference evidence="9 10" key="1">
    <citation type="journal article" date="2011" name="J. Bacteriol.">
        <title>Genome sequence of 'Pedosphaera parvula' Ellin514, an aerobic Verrucomicrobial isolate from pasture soil.</title>
        <authorList>
            <person name="Kant R."/>
            <person name="van Passel M.W."/>
            <person name="Sangwan P."/>
            <person name="Palva A."/>
            <person name="Lucas S."/>
            <person name="Copeland A."/>
            <person name="Lapidus A."/>
            <person name="Glavina Del Rio T."/>
            <person name="Dalin E."/>
            <person name="Tice H."/>
            <person name="Bruce D."/>
            <person name="Goodwin L."/>
            <person name="Pitluck S."/>
            <person name="Chertkov O."/>
            <person name="Larimer F.W."/>
            <person name="Land M.L."/>
            <person name="Hauser L."/>
            <person name="Brettin T.S."/>
            <person name="Detter J.C."/>
            <person name="Han S."/>
            <person name="de Vos W.M."/>
            <person name="Janssen P.H."/>
            <person name="Smidt H."/>
        </authorList>
    </citation>
    <scope>NUCLEOTIDE SEQUENCE [LARGE SCALE GENOMIC DNA]</scope>
    <source>
        <strain evidence="9 10">Ellin514</strain>
    </source>
</reference>
<dbReference type="InterPro" id="IPR013325">
    <property type="entry name" value="RNA_pol_sigma_r2"/>
</dbReference>
<dbReference type="Gene3D" id="1.10.1740.10">
    <property type="match status" value="1"/>
</dbReference>
<evidence type="ECO:0000256" key="6">
    <source>
        <dbReference type="SAM" id="Coils"/>
    </source>
</evidence>
<dbReference type="InterPro" id="IPR013324">
    <property type="entry name" value="RNA_pol_sigma_r3/r4-like"/>
</dbReference>
<dbReference type="InterPro" id="IPR007630">
    <property type="entry name" value="RNA_pol_sigma70_r4"/>
</dbReference>
<dbReference type="AlphaFoldDB" id="B9XF60"/>
<name>B9XF60_PEDPL</name>